<accession>A0A8J3E303</accession>
<organism evidence="2 3">
    <name type="scientific">Aliidongia dinghuensis</name>
    <dbReference type="NCBI Taxonomy" id="1867774"/>
    <lineage>
        <taxon>Bacteria</taxon>
        <taxon>Pseudomonadati</taxon>
        <taxon>Pseudomonadota</taxon>
        <taxon>Alphaproteobacteria</taxon>
        <taxon>Rhodospirillales</taxon>
        <taxon>Dongiaceae</taxon>
        <taxon>Aliidongia</taxon>
    </lineage>
</organism>
<dbReference type="PANTHER" id="PTHR11669:SF8">
    <property type="entry name" value="DNA POLYMERASE III SUBUNIT DELTA"/>
    <property type="match status" value="1"/>
</dbReference>
<name>A0A8J3E303_9PROT</name>
<evidence type="ECO:0000256" key="1">
    <source>
        <dbReference type="SAM" id="MobiDB-lite"/>
    </source>
</evidence>
<feature type="compositionally biased region" description="Basic and acidic residues" evidence="1">
    <location>
        <begin position="13"/>
        <end position="22"/>
    </location>
</feature>
<dbReference type="Gene3D" id="3.40.50.300">
    <property type="entry name" value="P-loop containing nucleotide triphosphate hydrolases"/>
    <property type="match status" value="1"/>
</dbReference>
<dbReference type="GO" id="GO:0009360">
    <property type="term" value="C:DNA polymerase III complex"/>
    <property type="evidence" value="ECO:0007669"/>
    <property type="project" value="TreeGrafter"/>
</dbReference>
<dbReference type="PANTHER" id="PTHR11669">
    <property type="entry name" value="REPLICATION FACTOR C / DNA POLYMERASE III GAMMA-TAU SUBUNIT"/>
    <property type="match status" value="1"/>
</dbReference>
<dbReference type="AlphaFoldDB" id="A0A8J3E303"/>
<gene>
    <name evidence="2" type="ORF">GCM10011611_20360</name>
</gene>
<evidence type="ECO:0000313" key="2">
    <source>
        <dbReference type="EMBL" id="GGF14472.1"/>
    </source>
</evidence>
<dbReference type="InterPro" id="IPR050238">
    <property type="entry name" value="DNA_Rep/Repair_Clamp_Loader"/>
</dbReference>
<dbReference type="Proteomes" id="UP000646365">
    <property type="component" value="Unassembled WGS sequence"/>
</dbReference>
<dbReference type="NCBIfam" id="NF005677">
    <property type="entry name" value="PRK07471.1"/>
    <property type="match status" value="1"/>
</dbReference>
<dbReference type="SUPFAM" id="SSF52540">
    <property type="entry name" value="P-loop containing nucleoside triphosphate hydrolases"/>
    <property type="match status" value="1"/>
</dbReference>
<feature type="region of interest" description="Disordered" evidence="1">
    <location>
        <begin position="1"/>
        <end position="23"/>
    </location>
</feature>
<keyword evidence="3" id="KW-1185">Reference proteome</keyword>
<sequence length="372" mass="40166">MAAGAAQGEETEVDPRAPRRNPDLFGHAVAEQSLLQTAASGRLPHAIILGGPRGIGKATLAFRFARWLLAGAGAADAGPSLFGEVAAPTSLRVEPDHPVARRISAGGHADLLTVERGYDPKRKKMRGEIVVDDVREISSFLRLTSAEGGWRIVIIDSADEMNRNAANALLKVLEEPPRQALLLLVCHAPGRLLPTIRSRCRKLNLQALASDEVARLLLDHRPDLSGEDALVLARMADGSIGRALELADAEGLVLYREMVGLLETLPRLDGVRLHRLADAAARGEADELYRTLTDLLIDFLARMVAGAAEGGVREVLPGEGVLMRRLSGFGRLDQWVEVWENLRALFGRADAVNLDRKQVVLDAFLTLGAAAR</sequence>
<protein>
    <submittedName>
        <fullName evidence="2">DNA polymerase III subunit delta</fullName>
    </submittedName>
</protein>
<dbReference type="InterPro" id="IPR027417">
    <property type="entry name" value="P-loop_NTPase"/>
</dbReference>
<dbReference type="RefSeq" id="WP_189045180.1">
    <property type="nucleotide sequence ID" value="NZ_BMJQ01000004.1"/>
</dbReference>
<proteinExistence type="predicted"/>
<comment type="caution">
    <text evidence="2">The sequence shown here is derived from an EMBL/GenBank/DDBJ whole genome shotgun (WGS) entry which is preliminary data.</text>
</comment>
<dbReference type="EMBL" id="BMJQ01000004">
    <property type="protein sequence ID" value="GGF14472.1"/>
    <property type="molecule type" value="Genomic_DNA"/>
</dbReference>
<dbReference type="GO" id="GO:0006261">
    <property type="term" value="P:DNA-templated DNA replication"/>
    <property type="evidence" value="ECO:0007669"/>
    <property type="project" value="TreeGrafter"/>
</dbReference>
<dbReference type="Pfam" id="PF13177">
    <property type="entry name" value="DNA_pol3_delta2"/>
    <property type="match status" value="1"/>
</dbReference>
<evidence type="ECO:0000313" key="3">
    <source>
        <dbReference type="Proteomes" id="UP000646365"/>
    </source>
</evidence>
<reference evidence="2" key="1">
    <citation type="journal article" date="2014" name="Int. J. Syst. Evol. Microbiol.">
        <title>Complete genome sequence of Corynebacterium casei LMG S-19264T (=DSM 44701T), isolated from a smear-ripened cheese.</title>
        <authorList>
            <consortium name="US DOE Joint Genome Institute (JGI-PGF)"/>
            <person name="Walter F."/>
            <person name="Albersmeier A."/>
            <person name="Kalinowski J."/>
            <person name="Ruckert C."/>
        </authorList>
    </citation>
    <scope>NUCLEOTIDE SEQUENCE</scope>
    <source>
        <strain evidence="2">CGMCC 1.15725</strain>
    </source>
</reference>
<reference evidence="2" key="2">
    <citation type="submission" date="2020-09" db="EMBL/GenBank/DDBJ databases">
        <authorList>
            <person name="Sun Q."/>
            <person name="Zhou Y."/>
        </authorList>
    </citation>
    <scope>NUCLEOTIDE SEQUENCE</scope>
    <source>
        <strain evidence="2">CGMCC 1.15725</strain>
    </source>
</reference>